<keyword evidence="2" id="KW-1185">Reference proteome</keyword>
<proteinExistence type="predicted"/>
<name>A0A1V4I3W0_9FIRM</name>
<dbReference type="Proteomes" id="UP000190140">
    <property type="component" value="Unassembled WGS sequence"/>
</dbReference>
<reference evidence="1 2" key="1">
    <citation type="submission" date="2017-03" db="EMBL/GenBank/DDBJ databases">
        <title>Genome sequence of Clostridium thermoalcaliphilum DSM 7309.</title>
        <authorList>
            <person name="Poehlein A."/>
            <person name="Daniel R."/>
        </authorList>
    </citation>
    <scope>NUCLEOTIDE SEQUENCE [LARGE SCALE GENOMIC DNA]</scope>
    <source>
        <strain evidence="1 2">DSM 7309</strain>
    </source>
</reference>
<evidence type="ECO:0000313" key="1">
    <source>
        <dbReference type="EMBL" id="OPJ54668.1"/>
    </source>
</evidence>
<dbReference type="AlphaFoldDB" id="A0A1V4I3W0"/>
<dbReference type="OrthoDB" id="9805740at2"/>
<dbReference type="InterPro" id="IPR036921">
    <property type="entry name" value="PurM-like_N_sf"/>
</dbReference>
<organism evidence="1 2">
    <name type="scientific">Alkalithermobacter paradoxus</name>
    <dbReference type="NCBI Taxonomy" id="29349"/>
    <lineage>
        <taxon>Bacteria</taxon>
        <taxon>Bacillati</taxon>
        <taxon>Bacillota</taxon>
        <taxon>Clostridia</taxon>
        <taxon>Peptostreptococcales</taxon>
        <taxon>Tepidibacteraceae</taxon>
        <taxon>Alkalithermobacter</taxon>
    </lineage>
</organism>
<evidence type="ECO:0000313" key="2">
    <source>
        <dbReference type="Proteomes" id="UP000190140"/>
    </source>
</evidence>
<sequence length="244" mass="27393">MKKYRDLLFLDINDKEYLVISCDSCCGVGLKKFDKVKAPYELVSYFTTRVCMMELMSIKGNPIAIVDNLGTSMEKGGNEIINGIKKFLRENEIDIPITGSTEENFISLQTFLGLTVIGRVDKDYEKYNKPRENDLIVVLGIPKVGSEIDIQTDKEIISFDDFRKIINLEYINCIIPVGSKGIKYESEVMSKIGNLNIEYIESNIDISKSAGPSTCVIAAINEENLSKLKNSIKCPINIIGKFFS</sequence>
<evidence type="ECO:0008006" key="3">
    <source>
        <dbReference type="Google" id="ProtNLM"/>
    </source>
</evidence>
<dbReference type="EMBL" id="MZGW01000015">
    <property type="protein sequence ID" value="OPJ54668.1"/>
    <property type="molecule type" value="Genomic_DNA"/>
</dbReference>
<protein>
    <recommendedName>
        <fullName evidence="3">PurM-like N-terminal domain-containing protein</fullName>
    </recommendedName>
</protein>
<dbReference type="STRING" id="29349.CLOTH_20340"/>
<gene>
    <name evidence="1" type="ORF">CLOTH_20340</name>
</gene>
<dbReference type="Gene3D" id="3.30.1330.10">
    <property type="entry name" value="PurM-like, N-terminal domain"/>
    <property type="match status" value="1"/>
</dbReference>
<comment type="caution">
    <text evidence="1">The sequence shown here is derived from an EMBL/GenBank/DDBJ whole genome shotgun (WGS) entry which is preliminary data.</text>
</comment>
<accession>A0A1V4I3W0</accession>
<dbReference type="RefSeq" id="WP_079413674.1">
    <property type="nucleotide sequence ID" value="NZ_MZGW01000015.1"/>
</dbReference>